<reference evidence="1" key="1">
    <citation type="submission" date="2023-08" db="EMBL/GenBank/DDBJ databases">
        <title>Reference Genome Resource for the Citrus Pathogen Phytophthora citrophthora.</title>
        <authorList>
            <person name="Moller H."/>
            <person name="Coetzee B."/>
            <person name="Rose L.J."/>
            <person name="Van Niekerk J.M."/>
        </authorList>
    </citation>
    <scope>NUCLEOTIDE SEQUENCE</scope>
    <source>
        <strain evidence="1">STE-U-9442</strain>
    </source>
</reference>
<organism evidence="1 2">
    <name type="scientific">Phytophthora citrophthora</name>
    <dbReference type="NCBI Taxonomy" id="4793"/>
    <lineage>
        <taxon>Eukaryota</taxon>
        <taxon>Sar</taxon>
        <taxon>Stramenopiles</taxon>
        <taxon>Oomycota</taxon>
        <taxon>Peronosporomycetes</taxon>
        <taxon>Peronosporales</taxon>
        <taxon>Peronosporaceae</taxon>
        <taxon>Phytophthora</taxon>
    </lineage>
</organism>
<sequence length="309" mass="35377">MCDLLLETDDVNLATKFFTDYCVRLGYLEGSKMLLPSLTKAIQKFGWSVIGEAVLAVLKNTETMVLSEESPENLENPKLLKVGGFENDSSAELLLQVTDGLSEGEVKRGFVKAAVENGLDVRSSAVAQTLWKYTTTHTEIIDEVVTKLQEKDPHELVPFTNCCSQYIADLNEEDDTFVKLHAIAAKRCEWLREEIQRLEKPFTWEMPYAKETTDEMLNFLRGPDETMDFHDDFCLCDANWFAKQCLSPRHASVMVEVVPDEKEPFVRFTKTRKWFEVEMAKIPEYKSELELLDKLDKPSSGRKKPRLSK</sequence>
<name>A0AAD9G5X7_9STRA</name>
<protein>
    <submittedName>
        <fullName evidence="1">Uncharacterized protein</fullName>
    </submittedName>
</protein>
<gene>
    <name evidence="1" type="ORF">P3T76_012030</name>
</gene>
<accession>A0AAD9G5X7</accession>
<evidence type="ECO:0000313" key="2">
    <source>
        <dbReference type="Proteomes" id="UP001259832"/>
    </source>
</evidence>
<evidence type="ECO:0000313" key="1">
    <source>
        <dbReference type="EMBL" id="KAK1932446.1"/>
    </source>
</evidence>
<dbReference type="EMBL" id="JASMQC010000029">
    <property type="protein sequence ID" value="KAK1932446.1"/>
    <property type="molecule type" value="Genomic_DNA"/>
</dbReference>
<comment type="caution">
    <text evidence="1">The sequence shown here is derived from an EMBL/GenBank/DDBJ whole genome shotgun (WGS) entry which is preliminary data.</text>
</comment>
<dbReference type="AlphaFoldDB" id="A0AAD9G5X7"/>
<dbReference type="Proteomes" id="UP001259832">
    <property type="component" value="Unassembled WGS sequence"/>
</dbReference>
<proteinExistence type="predicted"/>
<keyword evidence="2" id="KW-1185">Reference proteome</keyword>